<name>A0A644V4T1_9ZZZZ</name>
<dbReference type="EMBL" id="VSSQ01000218">
    <property type="protein sequence ID" value="MPL86207.1"/>
    <property type="molecule type" value="Genomic_DNA"/>
</dbReference>
<dbReference type="Gene3D" id="2.30.30.830">
    <property type="match status" value="1"/>
</dbReference>
<sequence length="185" mass="19293">MDKNHAKMDKVSCAILAAFILMSGTHFSCRYDVGALVDTMFQKVSAETYLRETSHTTQVALAAPTANDSAEEALTTVTKSIARNPFAVPAGAMPVNTTYVPSDINGSNNNMNNNKSVQPKVPAAPSAPILQGIVQSGSKSMAIIEYMGTSKAYSLGQEVGGYTLESIGARSVSLGGEQISIGGNG</sequence>
<accession>A0A644V4T1</accession>
<comment type="caution">
    <text evidence="1">The sequence shown here is derived from an EMBL/GenBank/DDBJ whole genome shotgun (WGS) entry which is preliminary data.</text>
</comment>
<dbReference type="AlphaFoldDB" id="A0A644V4T1"/>
<protein>
    <submittedName>
        <fullName evidence="1">Uncharacterized protein</fullName>
    </submittedName>
</protein>
<evidence type="ECO:0000313" key="1">
    <source>
        <dbReference type="EMBL" id="MPL86207.1"/>
    </source>
</evidence>
<organism evidence="1">
    <name type="scientific">bioreactor metagenome</name>
    <dbReference type="NCBI Taxonomy" id="1076179"/>
    <lineage>
        <taxon>unclassified sequences</taxon>
        <taxon>metagenomes</taxon>
        <taxon>ecological metagenomes</taxon>
    </lineage>
</organism>
<gene>
    <name evidence="1" type="ORF">SDC9_32184</name>
</gene>
<proteinExistence type="predicted"/>
<reference evidence="1" key="1">
    <citation type="submission" date="2019-08" db="EMBL/GenBank/DDBJ databases">
        <authorList>
            <person name="Kucharzyk K."/>
            <person name="Murdoch R.W."/>
            <person name="Higgins S."/>
            <person name="Loffler F."/>
        </authorList>
    </citation>
    <scope>NUCLEOTIDE SEQUENCE</scope>
</reference>